<reference evidence="2 3" key="1">
    <citation type="submission" date="2024-09" db="EMBL/GenBank/DDBJ databases">
        <authorList>
            <person name="Sun Q."/>
            <person name="Mori K."/>
        </authorList>
    </citation>
    <scope>NUCLEOTIDE SEQUENCE [LARGE SCALE GENOMIC DNA]</scope>
    <source>
        <strain evidence="2 3">JCM 13852</strain>
    </source>
</reference>
<evidence type="ECO:0000259" key="1">
    <source>
        <dbReference type="Pfam" id="PF13472"/>
    </source>
</evidence>
<dbReference type="EMBL" id="JBHMBK010000021">
    <property type="protein sequence ID" value="MFB9687712.1"/>
    <property type="molecule type" value="Genomic_DNA"/>
</dbReference>
<name>A0ABV5U8I6_9PSEU</name>
<dbReference type="RefSeq" id="WP_378198532.1">
    <property type="nucleotide sequence ID" value="NZ_JBHMBK010000021.1"/>
</dbReference>
<gene>
    <name evidence="2" type="ORF">ACFFTO_26330</name>
</gene>
<accession>A0ABV5U8I6</accession>
<dbReference type="SUPFAM" id="SSF52266">
    <property type="entry name" value="SGNH hydrolase"/>
    <property type="match status" value="1"/>
</dbReference>
<keyword evidence="2" id="KW-0378">Hydrolase</keyword>
<evidence type="ECO:0000313" key="3">
    <source>
        <dbReference type="Proteomes" id="UP001589535"/>
    </source>
</evidence>
<feature type="domain" description="SGNH hydrolase-type esterase" evidence="1">
    <location>
        <begin position="23"/>
        <end position="196"/>
    </location>
</feature>
<keyword evidence="3" id="KW-1185">Reference proteome</keyword>
<dbReference type="CDD" id="cd00229">
    <property type="entry name" value="SGNH_hydrolase"/>
    <property type="match status" value="1"/>
</dbReference>
<sequence>MTRPATPGAWPAALAAGSPTIHLLGDSLFEGGAVDPPLRWHQMLGDSFRSDGAPGTQVWIGGAIPGSATADYLPGARYAGHVEFTVHHPSLILLGWGINDWAAGIPPALFASQYQQIIDRIRALSEGSTLAFIHTPWVYNPDLTATRGPQAPYRDAIQALAAANGAGYLGLEWYFPGDDRYQQATPDRVHLNAAGQNTMYTAVRAFLLGMCGAA</sequence>
<organism evidence="2 3">
    <name type="scientific">Amycolatopsis plumensis</name>
    <dbReference type="NCBI Taxonomy" id="236508"/>
    <lineage>
        <taxon>Bacteria</taxon>
        <taxon>Bacillati</taxon>
        <taxon>Actinomycetota</taxon>
        <taxon>Actinomycetes</taxon>
        <taxon>Pseudonocardiales</taxon>
        <taxon>Pseudonocardiaceae</taxon>
        <taxon>Amycolatopsis</taxon>
    </lineage>
</organism>
<dbReference type="GO" id="GO:0016787">
    <property type="term" value="F:hydrolase activity"/>
    <property type="evidence" value="ECO:0007669"/>
    <property type="project" value="UniProtKB-KW"/>
</dbReference>
<proteinExistence type="predicted"/>
<dbReference type="Pfam" id="PF13472">
    <property type="entry name" value="Lipase_GDSL_2"/>
    <property type="match status" value="1"/>
</dbReference>
<dbReference type="Proteomes" id="UP001589535">
    <property type="component" value="Unassembled WGS sequence"/>
</dbReference>
<evidence type="ECO:0000313" key="2">
    <source>
        <dbReference type="EMBL" id="MFB9687712.1"/>
    </source>
</evidence>
<dbReference type="InterPro" id="IPR013830">
    <property type="entry name" value="SGNH_hydro"/>
</dbReference>
<dbReference type="Gene3D" id="3.40.50.1110">
    <property type="entry name" value="SGNH hydrolase"/>
    <property type="match status" value="1"/>
</dbReference>
<dbReference type="InterPro" id="IPR036514">
    <property type="entry name" value="SGNH_hydro_sf"/>
</dbReference>
<protein>
    <submittedName>
        <fullName evidence="2">SGNH/GDSL hydrolase family protein</fullName>
    </submittedName>
</protein>
<comment type="caution">
    <text evidence="2">The sequence shown here is derived from an EMBL/GenBank/DDBJ whole genome shotgun (WGS) entry which is preliminary data.</text>
</comment>